<feature type="region of interest" description="Disordered" evidence="2">
    <location>
        <begin position="460"/>
        <end position="701"/>
    </location>
</feature>
<dbReference type="AlphaFoldDB" id="A0A9J6D440"/>
<dbReference type="EMBL" id="JABSTU010000011">
    <property type="protein sequence ID" value="KAH8008813.1"/>
    <property type="molecule type" value="Genomic_DNA"/>
</dbReference>
<feature type="compositionally biased region" description="Low complexity" evidence="2">
    <location>
        <begin position="889"/>
        <end position="907"/>
    </location>
</feature>
<protein>
    <submittedName>
        <fullName evidence="3">Uncharacterized protein</fullName>
    </submittedName>
</protein>
<keyword evidence="1" id="KW-0175">Coiled coil</keyword>
<keyword evidence="4" id="KW-1185">Reference proteome</keyword>
<feature type="compositionally biased region" description="Basic and acidic residues" evidence="2">
    <location>
        <begin position="595"/>
        <end position="607"/>
    </location>
</feature>
<feature type="compositionally biased region" description="Polar residues" evidence="2">
    <location>
        <begin position="564"/>
        <end position="578"/>
    </location>
</feature>
<comment type="caution">
    <text evidence="3">The sequence shown here is derived from an EMBL/GenBank/DDBJ whole genome shotgun (WGS) entry which is preliminary data.</text>
</comment>
<reference evidence="3" key="2">
    <citation type="submission" date="2021-09" db="EMBL/GenBank/DDBJ databases">
        <authorList>
            <person name="Jia N."/>
            <person name="Wang J."/>
            <person name="Shi W."/>
            <person name="Du L."/>
            <person name="Sun Y."/>
            <person name="Zhan W."/>
            <person name="Jiang J."/>
            <person name="Wang Q."/>
            <person name="Zhang B."/>
            <person name="Ji P."/>
            <person name="Sakyi L.B."/>
            <person name="Cui X."/>
            <person name="Yuan T."/>
            <person name="Jiang B."/>
            <person name="Yang W."/>
            <person name="Lam T.T.-Y."/>
            <person name="Chang Q."/>
            <person name="Ding S."/>
            <person name="Wang X."/>
            <person name="Zhu J."/>
            <person name="Ruan X."/>
            <person name="Zhao L."/>
            <person name="Wei J."/>
            <person name="Que T."/>
            <person name="Du C."/>
            <person name="Cheng J."/>
            <person name="Dai P."/>
            <person name="Han X."/>
            <person name="Huang E."/>
            <person name="Gao Y."/>
            <person name="Liu J."/>
            <person name="Shao H."/>
            <person name="Ye R."/>
            <person name="Li L."/>
            <person name="Wei W."/>
            <person name="Wang X."/>
            <person name="Wang C."/>
            <person name="Huo Q."/>
            <person name="Li W."/>
            <person name="Guo W."/>
            <person name="Chen H."/>
            <person name="Chen S."/>
            <person name="Zhou L."/>
            <person name="Zhou L."/>
            <person name="Ni X."/>
            <person name="Tian J."/>
            <person name="Zhou Y."/>
            <person name="Sheng Y."/>
            <person name="Liu T."/>
            <person name="Pan Y."/>
            <person name="Xia L."/>
            <person name="Li J."/>
            <person name="Zhao F."/>
            <person name="Cao W."/>
        </authorList>
    </citation>
    <scope>NUCLEOTIDE SEQUENCE</scope>
    <source>
        <strain evidence="3">Rmic-2018</strain>
        <tissue evidence="3">Larvae</tissue>
    </source>
</reference>
<feature type="compositionally biased region" description="Basic and acidic residues" evidence="2">
    <location>
        <begin position="144"/>
        <end position="153"/>
    </location>
</feature>
<feature type="compositionally biased region" description="Basic and acidic residues" evidence="2">
    <location>
        <begin position="960"/>
        <end position="975"/>
    </location>
</feature>
<feature type="compositionally biased region" description="Basic and acidic residues" evidence="2">
    <location>
        <begin position="533"/>
        <end position="542"/>
    </location>
</feature>
<evidence type="ECO:0000313" key="4">
    <source>
        <dbReference type="Proteomes" id="UP000821866"/>
    </source>
</evidence>
<dbReference type="Proteomes" id="UP000821866">
    <property type="component" value="Chromosome 9"/>
</dbReference>
<feature type="compositionally biased region" description="Acidic residues" evidence="2">
    <location>
        <begin position="689"/>
        <end position="701"/>
    </location>
</feature>
<feature type="coiled-coil region" evidence="1">
    <location>
        <begin position="814"/>
        <end position="841"/>
    </location>
</feature>
<feature type="compositionally biased region" description="Polar residues" evidence="2">
    <location>
        <begin position="610"/>
        <end position="626"/>
    </location>
</feature>
<feature type="region of interest" description="Disordered" evidence="2">
    <location>
        <begin position="751"/>
        <end position="801"/>
    </location>
</feature>
<feature type="region of interest" description="Disordered" evidence="2">
    <location>
        <begin position="408"/>
        <end position="427"/>
    </location>
</feature>
<feature type="compositionally biased region" description="Low complexity" evidence="2">
    <location>
        <begin position="791"/>
        <end position="801"/>
    </location>
</feature>
<sequence>MLQSDLGSKGAKPSDSTLEERCQENSQSEEQSCGHRPLSLKDFEGFFKKSSRKTFDINASTQDLESLGSGAVDTLELMTDVCNSLKQVQASEPDLAPVYEEPGSMMVPTNHGANHQVSVPHEGDTLLPRKTSRVDQYSPCSSDSIHKSKDHQHSPSTTSCPASTIVPAVEPAVEDGSCNTCHVTNANVACPACNAQLSLVCGDGVIKVVLKGQPQRPVLIETGMCTERPFTKVIICREATTQTESSDSKELEPGSCGDSCSNLPSPHLPVAAPDAVQAQTAMIDSGASDKVLNGQTKYSHISNTSIYIDASSACVGLQGEPVTHGHAKLAKPTVENAVLKRREEILDLDYMNEKPRSTEVLCENTEDQGVLPSRPNLFRASQFGLRTIVEDTEEMDTTPPIKSKEIDTLQSSPVQHEDSASKCDGVEKREIQSEAQCSAETSLLQSQNEVFLRREGTKLSDLGSKCPESSPTSCHTKRVLPQYKQSTGFSSQADQMETYSNDRDPCSREACFQSQKGRQHSMQEERDDPNTPPKEDTCHHIAEAPASHLPDVTNATLPGATCDQDMSSSVTPSFATANDESEVQKASSPHAHINRSPEKVATSDKPEAVSPNQDGSHTSAESSPWSSPILIRRVAPRSAQNKAKKALMSSDTTSRGDDTDSCEVIEAPSKAGLGRKSSRQILPSVAADSDSDSDPVTESEAQELLRHAVLEGDSEEAAVIFAKRAVAPLEACKKPRVPQLQASKRSVWSPEKCHSTLRPTQKVGTSSQGKHHSLWKKHDSSVNDGDNSENTGGRSLATTLSSTLSEGLDRTLKEKMLEQDIADMKKQMMMLENELQKTTAGKGRNDNPNNNSAANNTVVAMNETSFAEVARQGAAPRRPPAPVWHTRSEPAVTPSAPSAVAASAAPPSEKDPPTSGLGAAKVSSFEARPLKQMQRSQERVSSASQEAMNTTPSVRAQPAPKDRRDSVNRSKKEKSSVTAPGKGP</sequence>
<dbReference type="VEuPathDB" id="VectorBase:LOC119178774"/>
<gene>
    <name evidence="3" type="ORF">HPB51_005860</name>
</gene>
<feature type="region of interest" description="Disordered" evidence="2">
    <location>
        <begin position="870"/>
        <end position="984"/>
    </location>
</feature>
<feature type="region of interest" description="Disordered" evidence="2">
    <location>
        <begin position="1"/>
        <end position="36"/>
    </location>
</feature>
<feature type="compositionally biased region" description="Polar residues" evidence="2">
    <location>
        <begin position="134"/>
        <end position="143"/>
    </location>
</feature>
<feature type="compositionally biased region" description="Polar residues" evidence="2">
    <location>
        <begin position="933"/>
        <end position="954"/>
    </location>
</feature>
<evidence type="ECO:0000256" key="1">
    <source>
        <dbReference type="SAM" id="Coils"/>
    </source>
</evidence>
<feature type="compositionally biased region" description="Basic and acidic residues" evidence="2">
    <location>
        <begin position="415"/>
        <end position="427"/>
    </location>
</feature>
<reference evidence="3" key="1">
    <citation type="journal article" date="2020" name="Cell">
        <title>Large-Scale Comparative Analyses of Tick Genomes Elucidate Their Genetic Diversity and Vector Capacities.</title>
        <authorList>
            <consortium name="Tick Genome and Microbiome Consortium (TIGMIC)"/>
            <person name="Jia N."/>
            <person name="Wang J."/>
            <person name="Shi W."/>
            <person name="Du L."/>
            <person name="Sun Y."/>
            <person name="Zhan W."/>
            <person name="Jiang J.F."/>
            <person name="Wang Q."/>
            <person name="Zhang B."/>
            <person name="Ji P."/>
            <person name="Bell-Sakyi L."/>
            <person name="Cui X.M."/>
            <person name="Yuan T.T."/>
            <person name="Jiang B.G."/>
            <person name="Yang W.F."/>
            <person name="Lam T.T."/>
            <person name="Chang Q.C."/>
            <person name="Ding S.J."/>
            <person name="Wang X.J."/>
            <person name="Zhu J.G."/>
            <person name="Ruan X.D."/>
            <person name="Zhao L."/>
            <person name="Wei J.T."/>
            <person name="Ye R.Z."/>
            <person name="Que T.C."/>
            <person name="Du C.H."/>
            <person name="Zhou Y.H."/>
            <person name="Cheng J.X."/>
            <person name="Dai P.F."/>
            <person name="Guo W.B."/>
            <person name="Han X.H."/>
            <person name="Huang E.J."/>
            <person name="Li L.F."/>
            <person name="Wei W."/>
            <person name="Gao Y.C."/>
            <person name="Liu J.Z."/>
            <person name="Shao H.Z."/>
            <person name="Wang X."/>
            <person name="Wang C.C."/>
            <person name="Yang T.C."/>
            <person name="Huo Q.B."/>
            <person name="Li W."/>
            <person name="Chen H.Y."/>
            <person name="Chen S.E."/>
            <person name="Zhou L.G."/>
            <person name="Ni X.B."/>
            <person name="Tian J.H."/>
            <person name="Sheng Y."/>
            <person name="Liu T."/>
            <person name="Pan Y.S."/>
            <person name="Xia L.Y."/>
            <person name="Li J."/>
            <person name="Zhao F."/>
            <person name="Cao W.C."/>
        </authorList>
    </citation>
    <scope>NUCLEOTIDE SEQUENCE</scope>
    <source>
        <strain evidence="3">Rmic-2018</strain>
    </source>
</reference>
<evidence type="ECO:0000256" key="2">
    <source>
        <dbReference type="SAM" id="MobiDB-lite"/>
    </source>
</evidence>
<feature type="region of interest" description="Disordered" evidence="2">
    <location>
        <begin position="118"/>
        <end position="161"/>
    </location>
</feature>
<evidence type="ECO:0000313" key="3">
    <source>
        <dbReference type="EMBL" id="KAH8008813.1"/>
    </source>
</evidence>
<feature type="compositionally biased region" description="Polar residues" evidence="2">
    <location>
        <begin position="757"/>
        <end position="768"/>
    </location>
</feature>
<name>A0A9J6D440_RHIMP</name>
<feature type="compositionally biased region" description="Polar residues" evidence="2">
    <location>
        <begin position="483"/>
        <end position="499"/>
    </location>
</feature>
<accession>A0A9J6D440</accession>
<proteinExistence type="predicted"/>
<organism evidence="3 4">
    <name type="scientific">Rhipicephalus microplus</name>
    <name type="common">Cattle tick</name>
    <name type="synonym">Boophilus microplus</name>
    <dbReference type="NCBI Taxonomy" id="6941"/>
    <lineage>
        <taxon>Eukaryota</taxon>
        <taxon>Metazoa</taxon>
        <taxon>Ecdysozoa</taxon>
        <taxon>Arthropoda</taxon>
        <taxon>Chelicerata</taxon>
        <taxon>Arachnida</taxon>
        <taxon>Acari</taxon>
        <taxon>Parasitiformes</taxon>
        <taxon>Ixodida</taxon>
        <taxon>Ixodoidea</taxon>
        <taxon>Ixodidae</taxon>
        <taxon>Rhipicephalinae</taxon>
        <taxon>Rhipicephalus</taxon>
        <taxon>Boophilus</taxon>
    </lineage>
</organism>